<dbReference type="Gene3D" id="3.40.50.1820">
    <property type="entry name" value="alpha/beta hydrolase"/>
    <property type="match status" value="1"/>
</dbReference>
<dbReference type="SUPFAM" id="SSF53474">
    <property type="entry name" value="alpha/beta-Hydrolases"/>
    <property type="match status" value="1"/>
</dbReference>
<reference evidence="2 3" key="1">
    <citation type="submission" date="2023-03" db="EMBL/GenBank/DDBJ databases">
        <title>Genome sequence of Microbacterium sp. KACC 23027.</title>
        <authorList>
            <person name="Kim S."/>
            <person name="Heo J."/>
            <person name="Kwon S.-W."/>
        </authorList>
    </citation>
    <scope>NUCLEOTIDE SEQUENCE [LARGE SCALE GENOMIC DNA]</scope>
    <source>
        <strain evidence="2 3">KACC 23027</strain>
    </source>
</reference>
<gene>
    <name evidence="2" type="ORF">PU630_02420</name>
</gene>
<keyword evidence="3" id="KW-1185">Reference proteome</keyword>
<name>A0ABY8BZ41_9MICO</name>
<sequence>MSERSEPKRPAVTADGATLDWEQHGTGDPMVLIPGQAVSRRTWDLIVPALAERFRVITYDHRGIGASTLGAPAEWSTRTLAADALAVLDAAGAERAHVVGHSMGGRIGQWLAIDAPGRVASLALISATPGDARGVPRPAEATRALAGGDPVALGPYFFSEGFRRRHPDVLGLLARGDAPMRARRGHFVASSTHDSWDDLTRITAPTLVVHGADDEITPAANGRALAERIPGAEYLEVAGGHGVYLEDPAVIAAVAEFAAQHPA</sequence>
<dbReference type="PANTHER" id="PTHR43433">
    <property type="entry name" value="HYDROLASE, ALPHA/BETA FOLD FAMILY PROTEIN"/>
    <property type="match status" value="1"/>
</dbReference>
<dbReference type="EMBL" id="CP119108">
    <property type="protein sequence ID" value="WEG09443.1"/>
    <property type="molecule type" value="Genomic_DNA"/>
</dbReference>
<dbReference type="InterPro" id="IPR000073">
    <property type="entry name" value="AB_hydrolase_1"/>
</dbReference>
<accession>A0ABY8BZ41</accession>
<feature type="domain" description="AB hydrolase-1" evidence="1">
    <location>
        <begin position="29"/>
        <end position="248"/>
    </location>
</feature>
<proteinExistence type="predicted"/>
<dbReference type="GO" id="GO:0016787">
    <property type="term" value="F:hydrolase activity"/>
    <property type="evidence" value="ECO:0007669"/>
    <property type="project" value="UniProtKB-KW"/>
</dbReference>
<dbReference type="RefSeq" id="WP_275278767.1">
    <property type="nucleotide sequence ID" value="NZ_CP119108.1"/>
</dbReference>
<keyword evidence="2" id="KW-0378">Hydrolase</keyword>
<evidence type="ECO:0000259" key="1">
    <source>
        <dbReference type="Pfam" id="PF00561"/>
    </source>
</evidence>
<dbReference type="Proteomes" id="UP001214553">
    <property type="component" value="Chromosome"/>
</dbReference>
<dbReference type="Pfam" id="PF00561">
    <property type="entry name" value="Abhydrolase_1"/>
    <property type="match status" value="1"/>
</dbReference>
<organism evidence="2 3">
    <name type="scientific">Microbacterium horticulturae</name>
    <dbReference type="NCBI Taxonomy" id="3028316"/>
    <lineage>
        <taxon>Bacteria</taxon>
        <taxon>Bacillati</taxon>
        <taxon>Actinomycetota</taxon>
        <taxon>Actinomycetes</taxon>
        <taxon>Micrococcales</taxon>
        <taxon>Microbacteriaceae</taxon>
        <taxon>Microbacterium</taxon>
    </lineage>
</organism>
<evidence type="ECO:0000313" key="2">
    <source>
        <dbReference type="EMBL" id="WEG09443.1"/>
    </source>
</evidence>
<dbReference type="PANTHER" id="PTHR43433:SF5">
    <property type="entry name" value="AB HYDROLASE-1 DOMAIN-CONTAINING PROTEIN"/>
    <property type="match status" value="1"/>
</dbReference>
<protein>
    <submittedName>
        <fullName evidence="2">Alpha/beta fold hydrolase</fullName>
    </submittedName>
</protein>
<evidence type="ECO:0000313" key="3">
    <source>
        <dbReference type="Proteomes" id="UP001214553"/>
    </source>
</evidence>
<dbReference type="InterPro" id="IPR029058">
    <property type="entry name" value="AB_hydrolase_fold"/>
</dbReference>
<dbReference type="InterPro" id="IPR050471">
    <property type="entry name" value="AB_hydrolase"/>
</dbReference>
<dbReference type="PRINTS" id="PR00111">
    <property type="entry name" value="ABHYDROLASE"/>
</dbReference>